<dbReference type="AlphaFoldDB" id="A0A6J1HYM2"/>
<dbReference type="GeneID" id="111467430"/>
<dbReference type="Proteomes" id="UP000504608">
    <property type="component" value="Unplaced"/>
</dbReference>
<evidence type="ECO:0000313" key="12">
    <source>
        <dbReference type="Proteomes" id="UP000504608"/>
    </source>
</evidence>
<evidence type="ECO:0000256" key="8">
    <source>
        <dbReference type="ARBA" id="ARBA00023163"/>
    </source>
</evidence>
<dbReference type="GO" id="GO:0050793">
    <property type="term" value="P:regulation of developmental process"/>
    <property type="evidence" value="ECO:0007669"/>
    <property type="project" value="TreeGrafter"/>
</dbReference>
<gene>
    <name evidence="13" type="primary">LOC111467430</name>
</gene>
<keyword evidence="3" id="KW-0863">Zinc-finger</keyword>
<comment type="subcellular location">
    <subcellularLocation>
        <location evidence="1">Nucleus</location>
    </subcellularLocation>
</comment>
<dbReference type="PROSITE" id="PS51523">
    <property type="entry name" value="ZF_HD_DIMER"/>
    <property type="match status" value="1"/>
</dbReference>
<protein>
    <submittedName>
        <fullName evidence="13">Zinc-finger homeodomain protein 11-like</fullName>
    </submittedName>
</protein>
<dbReference type="GO" id="GO:0005634">
    <property type="term" value="C:nucleus"/>
    <property type="evidence" value="ECO:0007669"/>
    <property type="project" value="UniProtKB-SubCell"/>
</dbReference>
<dbReference type="PANTHER" id="PTHR31948">
    <property type="entry name" value="ZINC-FINGER HOMEODOMAIN PROTEIN 2"/>
    <property type="match status" value="1"/>
</dbReference>
<feature type="compositionally biased region" description="Basic and acidic residues" evidence="10">
    <location>
        <begin position="204"/>
        <end position="225"/>
    </location>
</feature>
<evidence type="ECO:0000256" key="7">
    <source>
        <dbReference type="ARBA" id="ARBA00023155"/>
    </source>
</evidence>
<evidence type="ECO:0000256" key="5">
    <source>
        <dbReference type="ARBA" id="ARBA00023015"/>
    </source>
</evidence>
<evidence type="ECO:0000256" key="10">
    <source>
        <dbReference type="SAM" id="MobiDB-lite"/>
    </source>
</evidence>
<evidence type="ECO:0000256" key="1">
    <source>
        <dbReference type="ARBA" id="ARBA00004123"/>
    </source>
</evidence>
<keyword evidence="7" id="KW-0371">Homeobox</keyword>
<evidence type="ECO:0000313" key="13">
    <source>
        <dbReference type="RefSeq" id="XP_022968094.1"/>
    </source>
</evidence>
<feature type="region of interest" description="Disordered" evidence="10">
    <location>
        <begin position="132"/>
        <end position="161"/>
    </location>
</feature>
<dbReference type="Pfam" id="PF04770">
    <property type="entry name" value="ZF-HD_dimer"/>
    <property type="match status" value="1"/>
</dbReference>
<feature type="domain" description="ZF-HD dimerization-type" evidence="11">
    <location>
        <begin position="17"/>
        <end position="68"/>
    </location>
</feature>
<feature type="region of interest" description="Disordered" evidence="10">
    <location>
        <begin position="201"/>
        <end position="225"/>
    </location>
</feature>
<dbReference type="InterPro" id="IPR009057">
    <property type="entry name" value="Homeodomain-like_sf"/>
</dbReference>
<dbReference type="OrthoDB" id="1929626at2759"/>
<keyword evidence="2" id="KW-0479">Metal-binding</keyword>
<evidence type="ECO:0000256" key="6">
    <source>
        <dbReference type="ARBA" id="ARBA00023125"/>
    </source>
</evidence>
<feature type="compositionally biased region" description="Basic residues" evidence="10">
    <location>
        <begin position="140"/>
        <end position="149"/>
    </location>
</feature>
<dbReference type="KEGG" id="cmax:111467430"/>
<reference evidence="13" key="1">
    <citation type="submission" date="2025-08" db="UniProtKB">
        <authorList>
            <consortium name="RefSeq"/>
        </authorList>
    </citation>
    <scope>IDENTIFICATION</scope>
    <source>
        <tissue evidence="13">Young leaves</tissue>
    </source>
</reference>
<proteinExistence type="predicted"/>
<keyword evidence="8" id="KW-0804">Transcription</keyword>
<name>A0A6J1HYM2_CUCMA</name>
<keyword evidence="12" id="KW-1185">Reference proteome</keyword>
<dbReference type="NCBIfam" id="TIGR01565">
    <property type="entry name" value="homeo_ZF_HD"/>
    <property type="match status" value="1"/>
</dbReference>
<feature type="compositionally biased region" description="Basic and acidic residues" evidence="10">
    <location>
        <begin position="150"/>
        <end position="161"/>
    </location>
</feature>
<sequence length="225" mass="25559">MVTINTLQNQPPMFIYYRECLKNHAATVGGHALDGCGEFMPLLTATPSDPTSLNCAACGCHRNFHRREPDDSWQNLPTHRRFQSYRLCTPPSPKPQSPSSPIPLQISHIPPPVHLSSPHMLLALSTGAAAQVQRGGRFNPKQRKRNRTKFSRDQKQKMRSFSEKMGWKIGKCDERLVEEFCNEIGIGKRVLRVWMHNNKYMGGRTEKNRDSQSSENGRDDSKQSS</sequence>
<accession>A0A6J1HYM2</accession>
<dbReference type="RefSeq" id="XP_022968094.1">
    <property type="nucleotide sequence ID" value="XM_023112326.1"/>
</dbReference>
<evidence type="ECO:0000259" key="11">
    <source>
        <dbReference type="PROSITE" id="PS51523"/>
    </source>
</evidence>
<evidence type="ECO:0000256" key="2">
    <source>
        <dbReference type="ARBA" id="ARBA00022723"/>
    </source>
</evidence>
<evidence type="ECO:0000256" key="4">
    <source>
        <dbReference type="ARBA" id="ARBA00022833"/>
    </source>
</evidence>
<evidence type="ECO:0000256" key="3">
    <source>
        <dbReference type="ARBA" id="ARBA00022771"/>
    </source>
</evidence>
<keyword evidence="4" id="KW-0862">Zinc</keyword>
<keyword evidence="5" id="KW-0805">Transcription regulation</keyword>
<dbReference type="SUPFAM" id="SSF46689">
    <property type="entry name" value="Homeodomain-like"/>
    <property type="match status" value="1"/>
</dbReference>
<dbReference type="GO" id="GO:0003700">
    <property type="term" value="F:DNA-binding transcription factor activity"/>
    <property type="evidence" value="ECO:0007669"/>
    <property type="project" value="TreeGrafter"/>
</dbReference>
<evidence type="ECO:0000256" key="9">
    <source>
        <dbReference type="ARBA" id="ARBA00023242"/>
    </source>
</evidence>
<dbReference type="GO" id="GO:0008270">
    <property type="term" value="F:zinc ion binding"/>
    <property type="evidence" value="ECO:0007669"/>
    <property type="project" value="UniProtKB-KW"/>
</dbReference>
<dbReference type="NCBIfam" id="TIGR01566">
    <property type="entry name" value="ZF_HD_prot_N"/>
    <property type="match status" value="1"/>
</dbReference>
<dbReference type="InterPro" id="IPR006455">
    <property type="entry name" value="Homeodomain_ZF_HD"/>
</dbReference>
<dbReference type="GO" id="GO:0000976">
    <property type="term" value="F:transcription cis-regulatory region binding"/>
    <property type="evidence" value="ECO:0007669"/>
    <property type="project" value="TreeGrafter"/>
</dbReference>
<dbReference type="PANTHER" id="PTHR31948:SF72">
    <property type="entry name" value="ZINC-FINGER HOMEODOMAIN PROTEIN 10"/>
    <property type="match status" value="1"/>
</dbReference>
<organism evidence="12 13">
    <name type="scientific">Cucurbita maxima</name>
    <name type="common">Pumpkin</name>
    <name type="synonym">Winter squash</name>
    <dbReference type="NCBI Taxonomy" id="3661"/>
    <lineage>
        <taxon>Eukaryota</taxon>
        <taxon>Viridiplantae</taxon>
        <taxon>Streptophyta</taxon>
        <taxon>Embryophyta</taxon>
        <taxon>Tracheophyta</taxon>
        <taxon>Spermatophyta</taxon>
        <taxon>Magnoliopsida</taxon>
        <taxon>eudicotyledons</taxon>
        <taxon>Gunneridae</taxon>
        <taxon>Pentapetalae</taxon>
        <taxon>rosids</taxon>
        <taxon>fabids</taxon>
        <taxon>Cucurbitales</taxon>
        <taxon>Cucurbitaceae</taxon>
        <taxon>Cucurbiteae</taxon>
        <taxon>Cucurbita</taxon>
    </lineage>
</organism>
<dbReference type="Gene3D" id="1.10.10.60">
    <property type="entry name" value="Homeodomain-like"/>
    <property type="match status" value="1"/>
</dbReference>
<keyword evidence="9" id="KW-0539">Nucleus</keyword>
<dbReference type="InterPro" id="IPR006456">
    <property type="entry name" value="ZF_HD_homeobox_Cys/His_dimer"/>
</dbReference>
<keyword evidence="6" id="KW-0238">DNA-binding</keyword>